<dbReference type="KEGG" id="ocg:OCA5_c06920"/>
<evidence type="ECO:0000256" key="2">
    <source>
        <dbReference type="SAM" id="SignalP"/>
    </source>
</evidence>
<dbReference type="EMBL" id="CP002826">
    <property type="protein sequence ID" value="AEI05415.1"/>
    <property type="molecule type" value="Genomic_DNA"/>
</dbReference>
<feature type="region of interest" description="Disordered" evidence="1">
    <location>
        <begin position="24"/>
        <end position="68"/>
    </location>
</feature>
<evidence type="ECO:0000313" key="4">
    <source>
        <dbReference type="Proteomes" id="UP000007730"/>
    </source>
</evidence>
<dbReference type="eggNOG" id="ENOG50312WC">
    <property type="taxonomic scope" value="Bacteria"/>
</dbReference>
<feature type="signal peptide" evidence="2">
    <location>
        <begin position="1"/>
        <end position="23"/>
    </location>
</feature>
<keyword evidence="2" id="KW-0732">Signal</keyword>
<dbReference type="HOGENOM" id="CLU_116694_0_0_5"/>
<dbReference type="RefSeq" id="WP_012564568.1">
    <property type="nucleotide sequence ID" value="NC_011386.1"/>
</dbReference>
<accession>B6JJE9</accession>
<dbReference type="OrthoDB" id="8265267at2"/>
<evidence type="ECO:0000256" key="1">
    <source>
        <dbReference type="SAM" id="MobiDB-lite"/>
    </source>
</evidence>
<name>B6JJE9_AFIC5</name>
<protein>
    <submittedName>
        <fullName evidence="3">Uncharacterized protein</fullName>
    </submittedName>
</protein>
<dbReference type="Proteomes" id="UP000007730">
    <property type="component" value="Chromosome"/>
</dbReference>
<proteinExistence type="predicted"/>
<feature type="compositionally biased region" description="Basic residues" evidence="1">
    <location>
        <begin position="37"/>
        <end position="58"/>
    </location>
</feature>
<gene>
    <name evidence="3" type="ordered locus">OCA5_c06920</name>
</gene>
<feature type="chain" id="PRO_5002844679" evidence="2">
    <location>
        <begin position="24"/>
        <end position="203"/>
    </location>
</feature>
<dbReference type="PATRIC" id="fig|504832.7.peg.724"/>
<keyword evidence="4" id="KW-1185">Reference proteome</keyword>
<dbReference type="KEGG" id="oca:OCAR_7440"/>
<sequence>MIKATFLASAAAALALAATPALAKDNTRAHAPTAKSQKLRHSSAHHATPHHRMKRHERVSRMDRGSDWDRGNWNRRSGFWPADTAAGIAGGAVNTAGAIATGAIGTAGAIASAPFRGPYYDNDYYVDQRPYGMAYTPEPYASPRYRYGNTYASVDDDFGGYVGGSYDYSGTVIPGSPDYAARNGFSCRPGSLIKMNGQTTVCQ</sequence>
<dbReference type="AlphaFoldDB" id="B6JJE9"/>
<organism evidence="3 4">
    <name type="scientific">Afipia carboxidovorans (strain ATCC 49405 / DSM 1227 / KCTC 32145 / OM5)</name>
    <name type="common">Oligotropha carboxidovorans</name>
    <dbReference type="NCBI Taxonomy" id="504832"/>
    <lineage>
        <taxon>Bacteria</taxon>
        <taxon>Pseudomonadati</taxon>
        <taxon>Pseudomonadota</taxon>
        <taxon>Alphaproteobacteria</taxon>
        <taxon>Hyphomicrobiales</taxon>
        <taxon>Nitrobacteraceae</taxon>
        <taxon>Afipia</taxon>
    </lineage>
</organism>
<reference evidence="3 4" key="1">
    <citation type="journal article" date="2011" name="J. Bacteriol.">
        <title>Complete genome sequences of the chemolithoautotrophic Oligotropha carboxidovorans strains OM4 and OM5.</title>
        <authorList>
            <person name="Volland S."/>
            <person name="Rachinger M."/>
            <person name="Strittmatter A."/>
            <person name="Daniel R."/>
            <person name="Gottschalk G."/>
            <person name="Meyer O."/>
        </authorList>
    </citation>
    <scope>NUCLEOTIDE SEQUENCE [LARGE SCALE GENOMIC DNA]</scope>
    <source>
        <strain evidence="4">ATCC 49405 / DSM 1227 / KCTC 32145 / OM5</strain>
    </source>
</reference>
<feature type="compositionally biased region" description="Basic and acidic residues" evidence="1">
    <location>
        <begin position="59"/>
        <end position="68"/>
    </location>
</feature>
<evidence type="ECO:0000313" key="3">
    <source>
        <dbReference type="EMBL" id="AEI05415.1"/>
    </source>
</evidence>